<accession>A0A4R1BKC6</accession>
<dbReference type="PANTHER" id="PTHR30160">
    <property type="entry name" value="TETRAACYLDISACCHARIDE 4'-KINASE-RELATED"/>
    <property type="match status" value="1"/>
</dbReference>
<dbReference type="InterPro" id="IPR051199">
    <property type="entry name" value="LPS_LOS_Heptosyltrfase"/>
</dbReference>
<dbReference type="EMBL" id="SJZI01000008">
    <property type="protein sequence ID" value="TCJ17668.1"/>
    <property type="molecule type" value="Genomic_DNA"/>
</dbReference>
<name>A0A4R1BKC6_9BACT</name>
<organism evidence="3 4">
    <name type="scientific">Flaviaesturariibacter flavus</name>
    <dbReference type="NCBI Taxonomy" id="2502780"/>
    <lineage>
        <taxon>Bacteria</taxon>
        <taxon>Pseudomonadati</taxon>
        <taxon>Bacteroidota</taxon>
        <taxon>Chitinophagia</taxon>
        <taxon>Chitinophagales</taxon>
        <taxon>Chitinophagaceae</taxon>
        <taxon>Flaviaestuariibacter</taxon>
    </lineage>
</organism>
<dbReference type="Gene3D" id="3.40.50.2000">
    <property type="entry name" value="Glycogen Phosphorylase B"/>
    <property type="match status" value="2"/>
</dbReference>
<dbReference type="RefSeq" id="WP_131447705.1">
    <property type="nucleotide sequence ID" value="NZ_SJZI01000008.1"/>
</dbReference>
<evidence type="ECO:0000313" key="3">
    <source>
        <dbReference type="EMBL" id="TCJ17668.1"/>
    </source>
</evidence>
<dbReference type="SUPFAM" id="SSF53756">
    <property type="entry name" value="UDP-Glycosyltransferase/glycogen phosphorylase"/>
    <property type="match status" value="1"/>
</dbReference>
<evidence type="ECO:0000256" key="1">
    <source>
        <dbReference type="ARBA" id="ARBA00022676"/>
    </source>
</evidence>
<gene>
    <name evidence="3" type="ORF">EPD60_05625</name>
</gene>
<dbReference type="AlphaFoldDB" id="A0A4R1BKC6"/>
<reference evidence="3 4" key="1">
    <citation type="submission" date="2019-03" db="EMBL/GenBank/DDBJ databases">
        <authorList>
            <person name="Kim M.K.M."/>
        </authorList>
    </citation>
    <scope>NUCLEOTIDE SEQUENCE [LARGE SCALE GENOMIC DNA]</scope>
    <source>
        <strain evidence="3 4">17J68-12</strain>
    </source>
</reference>
<dbReference type="Pfam" id="PF01075">
    <property type="entry name" value="Glyco_transf_9"/>
    <property type="match status" value="1"/>
</dbReference>
<sequence length="337" mass="37649">MKILVILFGGTGNLVQATPVFRCLKRAGHTVHLLAVRAYRDALGTNPNIDAYFDYDVSPVLNEKLLAEAYDHIIDLQNNTTSHYLMKVLETRSLRAPRHRWTDHLMEFRHRPGPPREHTVDRYFEALRPLGIGNDGAGLDYFIPASEEVPYSDIPTSHQLGFLALVISGAPTNRLPMEQLAIFCTQLGHPIIVLGDPADAANGDTLQHLDPGKIYNACGKFSFHEQADLLRKAKLVVTHDHDLMQVAAALKRPVIAVWGSTVPAQGNGPYYGEAHQRRNPVDSVDIQVEKMWCRPCTDTGRDRCPLGHFKCMKKIDIGNLVKAAEARLWKPAGEKER</sequence>
<protein>
    <submittedName>
        <fullName evidence="3">Glycosyl transferase</fullName>
    </submittedName>
</protein>
<evidence type="ECO:0000256" key="2">
    <source>
        <dbReference type="ARBA" id="ARBA00022679"/>
    </source>
</evidence>
<proteinExistence type="predicted"/>
<evidence type="ECO:0000313" key="4">
    <source>
        <dbReference type="Proteomes" id="UP000295334"/>
    </source>
</evidence>
<keyword evidence="4" id="KW-1185">Reference proteome</keyword>
<comment type="caution">
    <text evidence="3">The sequence shown here is derived from an EMBL/GenBank/DDBJ whole genome shotgun (WGS) entry which is preliminary data.</text>
</comment>
<dbReference type="GO" id="GO:0005829">
    <property type="term" value="C:cytosol"/>
    <property type="evidence" value="ECO:0007669"/>
    <property type="project" value="TreeGrafter"/>
</dbReference>
<keyword evidence="1" id="KW-0328">Glycosyltransferase</keyword>
<dbReference type="Proteomes" id="UP000295334">
    <property type="component" value="Unassembled WGS sequence"/>
</dbReference>
<dbReference type="PANTHER" id="PTHR30160:SF1">
    <property type="entry name" value="LIPOPOLYSACCHARIDE 1,2-N-ACETYLGLUCOSAMINETRANSFERASE-RELATED"/>
    <property type="match status" value="1"/>
</dbReference>
<dbReference type="CDD" id="cd03789">
    <property type="entry name" value="GT9_LPS_heptosyltransferase"/>
    <property type="match status" value="1"/>
</dbReference>
<dbReference type="InterPro" id="IPR002201">
    <property type="entry name" value="Glyco_trans_9"/>
</dbReference>
<dbReference type="GO" id="GO:0009244">
    <property type="term" value="P:lipopolysaccharide core region biosynthetic process"/>
    <property type="evidence" value="ECO:0007669"/>
    <property type="project" value="TreeGrafter"/>
</dbReference>
<dbReference type="OrthoDB" id="9768048at2"/>
<dbReference type="GO" id="GO:0008713">
    <property type="term" value="F:ADP-heptose-lipopolysaccharide heptosyltransferase activity"/>
    <property type="evidence" value="ECO:0007669"/>
    <property type="project" value="TreeGrafter"/>
</dbReference>
<keyword evidence="2 3" id="KW-0808">Transferase</keyword>